<dbReference type="InterPro" id="IPR013784">
    <property type="entry name" value="Carb-bd-like_fold"/>
</dbReference>
<comment type="catalytic activity">
    <reaction evidence="1">
        <text>Endotype eliminative cleavage of L-alpha-rhamnopyranosyl-(1-&gt;4)-alpha-D-galactopyranosyluronic acid bonds of rhamnogalacturonan I domains in ramified hairy regions of pectin leaving L-rhamnopyranose at the reducing end and 4-deoxy-4,5-unsaturated D-galactopyranosyluronic acid at the non-reducing end.</text>
        <dbReference type="EC" id="4.2.2.23"/>
    </reaction>
</comment>
<feature type="chain" id="PRO_5043664994" description="rhamnogalacturonan endolyase" evidence="12">
    <location>
        <begin position="23"/>
        <end position="532"/>
    </location>
</feature>
<dbReference type="SUPFAM" id="SSF49452">
    <property type="entry name" value="Starch-binding domain-like"/>
    <property type="match status" value="1"/>
</dbReference>
<dbReference type="Pfam" id="PF14686">
    <property type="entry name" value="fn3_3"/>
    <property type="match status" value="1"/>
</dbReference>
<dbReference type="SUPFAM" id="SSF74650">
    <property type="entry name" value="Galactose mutarotase-like"/>
    <property type="match status" value="1"/>
</dbReference>
<dbReference type="Pfam" id="PF14683">
    <property type="entry name" value="CBM-like"/>
    <property type="match status" value="1"/>
</dbReference>
<evidence type="ECO:0000313" key="17">
    <source>
        <dbReference type="Proteomes" id="UP001362999"/>
    </source>
</evidence>
<feature type="domain" description="Rhamnogalacturonan lyase" evidence="14">
    <location>
        <begin position="368"/>
        <end position="531"/>
    </location>
</feature>
<dbReference type="SUPFAM" id="SSF49785">
    <property type="entry name" value="Galactose-binding domain-like"/>
    <property type="match status" value="1"/>
</dbReference>
<keyword evidence="7" id="KW-1015">Disulfide bond</keyword>
<evidence type="ECO:0000256" key="6">
    <source>
        <dbReference type="ARBA" id="ARBA00022729"/>
    </source>
</evidence>
<evidence type="ECO:0000256" key="1">
    <source>
        <dbReference type="ARBA" id="ARBA00001324"/>
    </source>
</evidence>
<keyword evidence="11" id="KW-0624">Polysaccharide degradation</keyword>
<dbReference type="InterPro" id="IPR016590">
    <property type="entry name" value="Rhamnogalacturonase_B"/>
</dbReference>
<dbReference type="Proteomes" id="UP001362999">
    <property type="component" value="Unassembled WGS sequence"/>
</dbReference>
<evidence type="ECO:0000256" key="7">
    <source>
        <dbReference type="ARBA" id="ARBA00023157"/>
    </source>
</evidence>
<dbReference type="Gene3D" id="2.60.120.260">
    <property type="entry name" value="Galactose-binding domain-like"/>
    <property type="match status" value="1"/>
</dbReference>
<dbReference type="EC" id="4.2.2.23" evidence="4"/>
<evidence type="ECO:0000256" key="4">
    <source>
        <dbReference type="ARBA" id="ARBA00012437"/>
    </source>
</evidence>
<dbReference type="InterPro" id="IPR029411">
    <property type="entry name" value="RG-lyase_III"/>
</dbReference>
<proteinExistence type="inferred from homology"/>
<evidence type="ECO:0000256" key="12">
    <source>
        <dbReference type="SAM" id="SignalP"/>
    </source>
</evidence>
<evidence type="ECO:0000256" key="2">
    <source>
        <dbReference type="ARBA" id="ARBA00004613"/>
    </source>
</evidence>
<keyword evidence="17" id="KW-1185">Reference proteome</keyword>
<dbReference type="EMBL" id="JAWWNJ010000016">
    <property type="protein sequence ID" value="KAK7040018.1"/>
    <property type="molecule type" value="Genomic_DNA"/>
</dbReference>
<gene>
    <name evidence="16" type="ORF">R3P38DRAFT_496578</name>
</gene>
<comment type="subcellular location">
    <subcellularLocation>
        <location evidence="2">Secreted</location>
    </subcellularLocation>
</comment>
<evidence type="ECO:0000256" key="10">
    <source>
        <dbReference type="ARBA" id="ARBA00023316"/>
    </source>
</evidence>
<dbReference type="InterPro" id="IPR015364">
    <property type="entry name" value="RhgB_N"/>
</dbReference>
<comment type="similarity">
    <text evidence="3">Belongs to the polysaccharide lyase 4 family.</text>
</comment>
<evidence type="ECO:0000256" key="8">
    <source>
        <dbReference type="ARBA" id="ARBA00023239"/>
    </source>
</evidence>
<dbReference type="InterPro" id="IPR029413">
    <property type="entry name" value="RG-lyase_II"/>
</dbReference>
<accession>A0AAW0CM86</accession>
<dbReference type="Gene3D" id="2.70.98.10">
    <property type="match status" value="1"/>
</dbReference>
<keyword evidence="9" id="KW-0119">Carbohydrate metabolism</keyword>
<dbReference type="CDD" id="cd10320">
    <property type="entry name" value="RGL4_N"/>
    <property type="match status" value="1"/>
</dbReference>
<evidence type="ECO:0000259" key="13">
    <source>
        <dbReference type="Pfam" id="PF09284"/>
    </source>
</evidence>
<dbReference type="InterPro" id="IPR011013">
    <property type="entry name" value="Gal_mutarotase_sf_dom"/>
</dbReference>
<dbReference type="CDD" id="cd10317">
    <property type="entry name" value="RGL4_C"/>
    <property type="match status" value="1"/>
</dbReference>
<dbReference type="Pfam" id="PF09284">
    <property type="entry name" value="RhgB_N"/>
    <property type="match status" value="1"/>
</dbReference>
<evidence type="ECO:0000256" key="11">
    <source>
        <dbReference type="ARBA" id="ARBA00023326"/>
    </source>
</evidence>
<evidence type="ECO:0000259" key="15">
    <source>
        <dbReference type="Pfam" id="PF14686"/>
    </source>
</evidence>
<evidence type="ECO:0000256" key="5">
    <source>
        <dbReference type="ARBA" id="ARBA00022525"/>
    </source>
</evidence>
<comment type="caution">
    <text evidence="16">The sequence shown here is derived from an EMBL/GenBank/DDBJ whole genome shotgun (WGS) entry which is preliminary data.</text>
</comment>
<dbReference type="GO" id="GO:0005576">
    <property type="term" value="C:extracellular region"/>
    <property type="evidence" value="ECO:0007669"/>
    <property type="project" value="UniProtKB-SubCell"/>
</dbReference>
<evidence type="ECO:0000259" key="14">
    <source>
        <dbReference type="Pfam" id="PF14683"/>
    </source>
</evidence>
<feature type="signal peptide" evidence="12">
    <location>
        <begin position="1"/>
        <end position="22"/>
    </location>
</feature>
<dbReference type="InterPro" id="IPR008979">
    <property type="entry name" value="Galactose-bd-like_sf"/>
</dbReference>
<sequence length="532" mass="56016">MFGRGILLLSSVLSLAVPLVSGFGLAVSGTLWTVTTDGGLVFTVQSTNGDITSMVYNGIQAQDQSKHSQISSGLGSASCSWVQTGHDNNYIKITCTTSTLTQYYVAQRNTPAIHMATYTTSEPSVGELRFIARLSHSALPNGSPAANIMGGTAIESSDVFLVNGQTRSKFYSGVQFINDQVHGVTGSGIGAYMIVPGTGYESSSGGPFFKDIDNQGGDQQELYFYMNSGHTNPDAFRQGLHGPYALWFTTGSTPSASIDLTFWGGLGTVSGLVLPAARGLISGKAIGVPTSYNSDIVIGWSNSAAQYWARAESSTQNFFSPAMKPGTYTMTLYKGELAVGSQSVLVTAGTTVTSNIHDNSADDSTTYIWQIGEFDGRPTGFLNADLIQTMHPSDSRMHSWGPITYTVGSSSLSSFPMAIFKAIGAVTIRSTLQSSQIGARTLKIATTLAFAGGRPVVTVNSWTSAVPAVPTQPDSRGVTRGVYRGNNIEYTYAIPDGVLIAGSNTVTVGVASGSSGDQFLSPNIVFDALALY</sequence>
<keyword evidence="5" id="KW-0964">Secreted</keyword>
<reference evidence="16 17" key="1">
    <citation type="journal article" date="2024" name="J Genomics">
        <title>Draft genome sequencing and assembly of Favolaschia claudopus CIRM-BRFM 2984 isolated from oak limbs.</title>
        <authorList>
            <person name="Navarro D."/>
            <person name="Drula E."/>
            <person name="Chaduli D."/>
            <person name="Cazenave R."/>
            <person name="Ahrendt S."/>
            <person name="Wang J."/>
            <person name="Lipzen A."/>
            <person name="Daum C."/>
            <person name="Barry K."/>
            <person name="Grigoriev I.V."/>
            <person name="Favel A."/>
            <person name="Rosso M.N."/>
            <person name="Martin F."/>
        </authorList>
    </citation>
    <scope>NUCLEOTIDE SEQUENCE [LARGE SCALE GENOMIC DNA]</scope>
    <source>
        <strain evidence="16 17">CIRM-BRFM 2984</strain>
    </source>
</reference>
<keyword evidence="10" id="KW-0961">Cell wall biogenesis/degradation</keyword>
<keyword evidence="8 16" id="KW-0456">Lyase</keyword>
<dbReference type="PANTHER" id="PTHR36574:SF1">
    <property type="entry name" value="RHAMNOGALACTURONATE LYASE-RELATED"/>
    <property type="match status" value="1"/>
</dbReference>
<protein>
    <recommendedName>
        <fullName evidence="4">rhamnogalacturonan endolyase</fullName>
        <ecNumber evidence="4">4.2.2.23</ecNumber>
    </recommendedName>
</protein>
<evidence type="ECO:0000256" key="3">
    <source>
        <dbReference type="ARBA" id="ARBA00010418"/>
    </source>
</evidence>
<name>A0AAW0CM86_9AGAR</name>
<dbReference type="PANTHER" id="PTHR36574">
    <property type="entry name" value="RHAMNOGALACTURONATE LYASE-RELATED"/>
    <property type="match status" value="1"/>
</dbReference>
<feature type="domain" description="Rhamnogalacturonan lyase" evidence="15">
    <location>
        <begin position="278"/>
        <end position="353"/>
    </location>
</feature>
<evidence type="ECO:0000256" key="9">
    <source>
        <dbReference type="ARBA" id="ARBA00023277"/>
    </source>
</evidence>
<dbReference type="Gene3D" id="2.60.40.1120">
    <property type="entry name" value="Carboxypeptidase-like, regulatory domain"/>
    <property type="match status" value="1"/>
</dbReference>
<keyword evidence="6 12" id="KW-0732">Signal</keyword>
<dbReference type="GO" id="GO:0030246">
    <property type="term" value="F:carbohydrate binding"/>
    <property type="evidence" value="ECO:0007669"/>
    <property type="project" value="InterPro"/>
</dbReference>
<dbReference type="GO" id="GO:0045490">
    <property type="term" value="P:pectin catabolic process"/>
    <property type="evidence" value="ECO:0007669"/>
    <property type="project" value="TreeGrafter"/>
</dbReference>
<feature type="domain" description="Rhamnogalacturonase B N-terminal" evidence="13">
    <location>
        <begin position="23"/>
        <end position="267"/>
    </location>
</feature>
<evidence type="ECO:0000313" key="16">
    <source>
        <dbReference type="EMBL" id="KAK7040018.1"/>
    </source>
</evidence>
<dbReference type="GO" id="GO:0102210">
    <property type="term" value="F:rhamnogalacturonan endolyase activity"/>
    <property type="evidence" value="ECO:0007669"/>
    <property type="project" value="UniProtKB-EC"/>
</dbReference>
<organism evidence="16 17">
    <name type="scientific">Favolaschia claudopus</name>
    <dbReference type="NCBI Taxonomy" id="2862362"/>
    <lineage>
        <taxon>Eukaryota</taxon>
        <taxon>Fungi</taxon>
        <taxon>Dikarya</taxon>
        <taxon>Basidiomycota</taxon>
        <taxon>Agaricomycotina</taxon>
        <taxon>Agaricomycetes</taxon>
        <taxon>Agaricomycetidae</taxon>
        <taxon>Agaricales</taxon>
        <taxon>Marasmiineae</taxon>
        <taxon>Mycenaceae</taxon>
        <taxon>Favolaschia</taxon>
    </lineage>
</organism>
<dbReference type="AlphaFoldDB" id="A0AAW0CM86"/>
<dbReference type="GO" id="GO:0071555">
    <property type="term" value="P:cell wall organization"/>
    <property type="evidence" value="ECO:0007669"/>
    <property type="project" value="UniProtKB-KW"/>
</dbReference>
<dbReference type="FunFam" id="2.60.120.260:FF:000102">
    <property type="entry name" value="Rhamnogalacturonate lyase A"/>
    <property type="match status" value="1"/>
</dbReference>
<dbReference type="InterPro" id="IPR014718">
    <property type="entry name" value="GH-type_carb-bd"/>
</dbReference>